<name>A0ABS1E131_9GAMM</name>
<dbReference type="SUPFAM" id="SSF47598">
    <property type="entry name" value="Ribbon-helix-helix"/>
    <property type="match status" value="1"/>
</dbReference>
<proteinExistence type="predicted"/>
<sequence>MYRLSGRYAVAQVIVRNLEDDIKEALKHRARQHGWSTEEEIRQILRRAVNETPTAPVELGSRIAARFTGTGLDEPLPELRGDEADPMPFDT</sequence>
<reference evidence="3 4" key="1">
    <citation type="journal article" date="2020" name="Microorganisms">
        <title>Osmotic Adaptation and Compatible Solute Biosynthesis of Phototrophic Bacteria as Revealed from Genome Analyses.</title>
        <authorList>
            <person name="Imhoff J.F."/>
            <person name="Rahn T."/>
            <person name="Kunzel S."/>
            <person name="Keller A."/>
            <person name="Neulinger S.C."/>
        </authorList>
    </citation>
    <scope>NUCLEOTIDE SEQUENCE [LARGE SCALE GENOMIC DNA]</scope>
    <source>
        <strain evidence="3 4">DSM 15116</strain>
    </source>
</reference>
<comment type="caution">
    <text evidence="3">The sequence shown here is derived from an EMBL/GenBank/DDBJ whole genome shotgun (WGS) entry which is preliminary data.</text>
</comment>
<evidence type="ECO:0000313" key="4">
    <source>
        <dbReference type="Proteomes" id="UP000738126"/>
    </source>
</evidence>
<organism evidence="3 4">
    <name type="scientific">Halorhodospira neutriphila</name>
    <dbReference type="NCBI Taxonomy" id="168379"/>
    <lineage>
        <taxon>Bacteria</taxon>
        <taxon>Pseudomonadati</taxon>
        <taxon>Pseudomonadota</taxon>
        <taxon>Gammaproteobacteria</taxon>
        <taxon>Chromatiales</taxon>
        <taxon>Ectothiorhodospiraceae</taxon>
        <taxon>Halorhodospira</taxon>
    </lineage>
</organism>
<evidence type="ECO:0000259" key="2">
    <source>
        <dbReference type="Pfam" id="PF22513"/>
    </source>
</evidence>
<keyword evidence="4" id="KW-1185">Reference proteome</keyword>
<dbReference type="Proteomes" id="UP000738126">
    <property type="component" value="Unassembled WGS sequence"/>
</dbReference>
<evidence type="ECO:0000313" key="3">
    <source>
        <dbReference type="EMBL" id="MBK1725475.1"/>
    </source>
</evidence>
<gene>
    <name evidence="3" type="ORF">CKO13_00215</name>
</gene>
<dbReference type="Pfam" id="PF22513">
    <property type="entry name" value="FitA-like_RHH"/>
    <property type="match status" value="1"/>
</dbReference>
<dbReference type="InterPro" id="IPR053853">
    <property type="entry name" value="FitA-like_RHH"/>
</dbReference>
<feature type="domain" description="Antitoxin FitA-like ribbon-helix-helix" evidence="2">
    <location>
        <begin position="11"/>
        <end position="49"/>
    </location>
</feature>
<dbReference type="InterPro" id="IPR013321">
    <property type="entry name" value="Arc_rbn_hlx_hlx"/>
</dbReference>
<dbReference type="InterPro" id="IPR010985">
    <property type="entry name" value="Ribbon_hlx_hlx"/>
</dbReference>
<feature type="region of interest" description="Disordered" evidence="1">
    <location>
        <begin position="70"/>
        <end position="91"/>
    </location>
</feature>
<protein>
    <submittedName>
        <fullName evidence="3">Toxin-antitoxin system</fullName>
    </submittedName>
</protein>
<evidence type="ECO:0000256" key="1">
    <source>
        <dbReference type="SAM" id="MobiDB-lite"/>
    </source>
</evidence>
<dbReference type="EMBL" id="NRSH01000001">
    <property type="protein sequence ID" value="MBK1725475.1"/>
    <property type="molecule type" value="Genomic_DNA"/>
</dbReference>
<accession>A0ABS1E131</accession>
<dbReference type="Gene3D" id="1.10.1220.10">
    <property type="entry name" value="Met repressor-like"/>
    <property type="match status" value="1"/>
</dbReference>